<feature type="region of interest" description="Disordered" evidence="1">
    <location>
        <begin position="1"/>
        <end position="27"/>
    </location>
</feature>
<evidence type="ECO:0000259" key="3">
    <source>
        <dbReference type="Pfam" id="PF11203"/>
    </source>
</evidence>
<accession>A0A1N7CLT3</accession>
<keyword evidence="2" id="KW-1133">Transmembrane helix</keyword>
<keyword evidence="5" id="KW-1185">Reference proteome</keyword>
<evidence type="ECO:0000256" key="1">
    <source>
        <dbReference type="SAM" id="MobiDB-lite"/>
    </source>
</evidence>
<dbReference type="EMBL" id="FTNF01000013">
    <property type="protein sequence ID" value="SIR64549.1"/>
    <property type="molecule type" value="Genomic_DNA"/>
</dbReference>
<sequence length="411" mass="43005">MTGAPRPARPDARPDGSAEAPRLRARRRPGRVGEVHVLQLFVLEAVVLGVLASGLIGTPALIGVGVLGVLVLTVTFLRSRGRWWLERQAMARQHRRRRAAGPPVVSDPRLGVLHRLAPSLSVENVAMSDGSVVGVARDDAGWFAVAAVVPPESGAGPAPGLPLNLLATALTETGQQGAVLQVVTSTVPPDGAEATPVTPARESYRRLLAGLDTPVVPAERTTWIAVRLDARSLAEALSDYAVDLSLAPSVVAALARRVSKSLRRVGVVHRLLDAEALVAALAGSCGFNPETRVGAEQVREEWSAWQYGHLAHRCFWLRQWPAVDRAAALFGWLDTVPASMVTVSLTLTAKGADEDFDLRGLVRLTGPAQALPQLSGAVADGVGKAGGELFPLDGEHGPAVYASAPTGGGAG</sequence>
<protein>
    <submittedName>
        <fullName evidence="4">Type VII secretion protein EccE</fullName>
    </submittedName>
</protein>
<feature type="domain" description="Type VII secretion system protein EccE" evidence="3">
    <location>
        <begin position="217"/>
        <end position="317"/>
    </location>
</feature>
<gene>
    <name evidence="4" type="ORF">SAMN05444858_113141</name>
</gene>
<feature type="transmembrane region" description="Helical" evidence="2">
    <location>
        <begin position="58"/>
        <end position="77"/>
    </location>
</feature>
<organism evidence="4 5">
    <name type="scientific">Micromonospora avicenniae</name>
    <dbReference type="NCBI Taxonomy" id="1198245"/>
    <lineage>
        <taxon>Bacteria</taxon>
        <taxon>Bacillati</taxon>
        <taxon>Actinomycetota</taxon>
        <taxon>Actinomycetes</taxon>
        <taxon>Micromonosporales</taxon>
        <taxon>Micromonosporaceae</taxon>
        <taxon>Micromonospora</taxon>
    </lineage>
</organism>
<feature type="transmembrane region" description="Helical" evidence="2">
    <location>
        <begin position="32"/>
        <end position="52"/>
    </location>
</feature>
<dbReference type="AlphaFoldDB" id="A0A1N7CLT3"/>
<dbReference type="STRING" id="1198245.SAMN05444858_113141"/>
<keyword evidence="2" id="KW-0472">Membrane</keyword>
<evidence type="ECO:0000313" key="4">
    <source>
        <dbReference type="EMBL" id="SIR64549.1"/>
    </source>
</evidence>
<name>A0A1N7CLT3_9ACTN</name>
<evidence type="ECO:0000313" key="5">
    <source>
        <dbReference type="Proteomes" id="UP000186004"/>
    </source>
</evidence>
<reference evidence="4 5" key="1">
    <citation type="submission" date="2017-01" db="EMBL/GenBank/DDBJ databases">
        <authorList>
            <person name="Mah S.A."/>
            <person name="Swanson W.J."/>
            <person name="Moy G.W."/>
            <person name="Vacquier V.D."/>
        </authorList>
    </citation>
    <scope>NUCLEOTIDE SEQUENCE [LARGE SCALE GENOMIC DNA]</scope>
    <source>
        <strain evidence="4 5">DSM 45758</strain>
    </source>
</reference>
<dbReference type="OrthoDB" id="4152590at2"/>
<dbReference type="RefSeq" id="WP_084753044.1">
    <property type="nucleotide sequence ID" value="NZ_FTNF01000013.1"/>
</dbReference>
<dbReference type="InterPro" id="IPR050051">
    <property type="entry name" value="EccE_dom"/>
</dbReference>
<evidence type="ECO:0000256" key="2">
    <source>
        <dbReference type="SAM" id="Phobius"/>
    </source>
</evidence>
<proteinExistence type="predicted"/>
<dbReference type="Proteomes" id="UP000186004">
    <property type="component" value="Unassembled WGS sequence"/>
</dbReference>
<dbReference type="Pfam" id="PF11203">
    <property type="entry name" value="EccE"/>
    <property type="match status" value="1"/>
</dbReference>
<keyword evidence="2" id="KW-0812">Transmembrane</keyword>